<evidence type="ECO:0000256" key="5">
    <source>
        <dbReference type="ARBA" id="ARBA00022989"/>
    </source>
</evidence>
<dbReference type="InterPro" id="IPR023408">
    <property type="entry name" value="MscS_beta-dom_sf"/>
</dbReference>
<dbReference type="SUPFAM" id="SSF50182">
    <property type="entry name" value="Sm-like ribonucleoproteins"/>
    <property type="match status" value="1"/>
</dbReference>
<comment type="similarity">
    <text evidence="2">Belongs to the MscS (TC 1.A.23) family.</text>
</comment>
<evidence type="ECO:0000256" key="2">
    <source>
        <dbReference type="ARBA" id="ARBA00008017"/>
    </source>
</evidence>
<dbReference type="Pfam" id="PF21088">
    <property type="entry name" value="MS_channel_1st"/>
    <property type="match status" value="1"/>
</dbReference>
<proteinExistence type="inferred from homology"/>
<evidence type="ECO:0000256" key="7">
    <source>
        <dbReference type="SAM" id="Phobius"/>
    </source>
</evidence>
<keyword evidence="6 7" id="KW-0472">Membrane</keyword>
<keyword evidence="4 7" id="KW-0812">Transmembrane</keyword>
<dbReference type="PANTHER" id="PTHR30460">
    <property type="entry name" value="MODERATE CONDUCTANCE MECHANOSENSITIVE CHANNEL YBIO"/>
    <property type="match status" value="1"/>
</dbReference>
<evidence type="ECO:0000259" key="9">
    <source>
        <dbReference type="Pfam" id="PF21088"/>
    </source>
</evidence>
<dbReference type="HOGENOM" id="CLU_037945_8_0_11"/>
<dbReference type="InterPro" id="IPR045276">
    <property type="entry name" value="YbiO_bact"/>
</dbReference>
<feature type="domain" description="Mechanosensitive ion channel transmembrane helices 2/3" evidence="9">
    <location>
        <begin position="90"/>
        <end position="129"/>
    </location>
</feature>
<dbReference type="GO" id="GO:0008381">
    <property type="term" value="F:mechanosensitive monoatomic ion channel activity"/>
    <property type="evidence" value="ECO:0007669"/>
    <property type="project" value="InterPro"/>
</dbReference>
<comment type="subcellular location">
    <subcellularLocation>
        <location evidence="1">Cell membrane</location>
        <topology evidence="1">Multi-pass membrane protein</topology>
    </subcellularLocation>
</comment>
<dbReference type="InterPro" id="IPR011014">
    <property type="entry name" value="MscS_channel_TM-2"/>
</dbReference>
<evidence type="ECO:0000313" key="10">
    <source>
        <dbReference type="EMBL" id="AGU15650.1"/>
    </source>
</evidence>
<name>U3GVW9_9CORY</name>
<dbReference type="EMBL" id="CP006365">
    <property type="protein sequence ID" value="AGU15650.1"/>
    <property type="molecule type" value="Genomic_DNA"/>
</dbReference>
<dbReference type="InterPro" id="IPR049142">
    <property type="entry name" value="MS_channel_1st"/>
</dbReference>
<keyword evidence="5 7" id="KW-1133">Transmembrane helix</keyword>
<protein>
    <recommendedName>
        <fullName evidence="12">Small mechanosensitive ion channel protein MscS</fullName>
    </recommendedName>
</protein>
<keyword evidence="3" id="KW-1003">Cell membrane</keyword>
<feature type="domain" description="Mechanosensitive ion channel MscS" evidence="8">
    <location>
        <begin position="131"/>
        <end position="195"/>
    </location>
</feature>
<dbReference type="PATRIC" id="fig|1348662.3.peg.1514"/>
<dbReference type="AlphaFoldDB" id="U3GVW9"/>
<dbReference type="InterPro" id="IPR006685">
    <property type="entry name" value="MscS_channel_2nd"/>
</dbReference>
<gene>
    <name evidence="10" type="ORF">CARG_07660</name>
</gene>
<dbReference type="SUPFAM" id="SSF82861">
    <property type="entry name" value="Mechanosensitive channel protein MscS (YggB), transmembrane region"/>
    <property type="match status" value="1"/>
</dbReference>
<dbReference type="STRING" id="1348662.CARG_07660"/>
<accession>U3GVW9</accession>
<organism evidence="10 11">
    <name type="scientific">Corynebacterium argentoratense DSM 44202</name>
    <dbReference type="NCBI Taxonomy" id="1348662"/>
    <lineage>
        <taxon>Bacteria</taxon>
        <taxon>Bacillati</taxon>
        <taxon>Actinomycetota</taxon>
        <taxon>Actinomycetes</taxon>
        <taxon>Mycobacteriales</taxon>
        <taxon>Corynebacteriaceae</taxon>
        <taxon>Corynebacterium</taxon>
    </lineage>
</organism>
<dbReference type="InterPro" id="IPR010920">
    <property type="entry name" value="LSM_dom_sf"/>
</dbReference>
<evidence type="ECO:0000259" key="8">
    <source>
        <dbReference type="Pfam" id="PF00924"/>
    </source>
</evidence>
<dbReference type="Gene3D" id="2.30.30.60">
    <property type="match status" value="1"/>
</dbReference>
<evidence type="ECO:0000313" key="11">
    <source>
        <dbReference type="Proteomes" id="UP000016943"/>
    </source>
</evidence>
<dbReference type="Gene3D" id="3.30.70.100">
    <property type="match status" value="1"/>
</dbReference>
<dbReference type="GO" id="GO:0005886">
    <property type="term" value="C:plasma membrane"/>
    <property type="evidence" value="ECO:0007669"/>
    <property type="project" value="UniProtKB-SubCell"/>
</dbReference>
<dbReference type="PANTHER" id="PTHR30460:SF0">
    <property type="entry name" value="MODERATE CONDUCTANCE MECHANOSENSITIVE CHANNEL YBIO"/>
    <property type="match status" value="1"/>
</dbReference>
<evidence type="ECO:0000256" key="3">
    <source>
        <dbReference type="ARBA" id="ARBA00022475"/>
    </source>
</evidence>
<evidence type="ECO:0000256" key="4">
    <source>
        <dbReference type="ARBA" id="ARBA00022692"/>
    </source>
</evidence>
<dbReference type="Proteomes" id="UP000016943">
    <property type="component" value="Chromosome"/>
</dbReference>
<evidence type="ECO:0000256" key="1">
    <source>
        <dbReference type="ARBA" id="ARBA00004651"/>
    </source>
</evidence>
<evidence type="ECO:0008006" key="12">
    <source>
        <dbReference type="Google" id="ProtNLM"/>
    </source>
</evidence>
<keyword evidence="11" id="KW-1185">Reference proteome</keyword>
<feature type="transmembrane region" description="Helical" evidence="7">
    <location>
        <begin position="79"/>
        <end position="98"/>
    </location>
</feature>
<dbReference type="Pfam" id="PF00924">
    <property type="entry name" value="MS_channel_2nd"/>
    <property type="match status" value="1"/>
</dbReference>
<reference evidence="10 11" key="1">
    <citation type="journal article" date="2013" name="Genome Announc.">
        <title>Whole-Genome Sequence of the Clinical Strain Corynebacterium argentoratense DSM 44202, Isolated from a Human Throat Specimen.</title>
        <authorList>
            <person name="Bomholt C."/>
            <person name="Glaub A."/>
            <person name="Gravermann K."/>
            <person name="Albersmeier A."/>
            <person name="Brinkrolf K."/>
            <person name="Ruckert C."/>
            <person name="Tauch A."/>
        </authorList>
    </citation>
    <scope>NUCLEOTIDE SEQUENCE [LARGE SCALE GENOMIC DNA]</scope>
    <source>
        <strain evidence="10">DSM 44202</strain>
    </source>
</reference>
<dbReference type="InterPro" id="IPR011066">
    <property type="entry name" value="MscS_channel_C_sf"/>
</dbReference>
<dbReference type="FunFam" id="2.30.30.60:FF:000001">
    <property type="entry name" value="MscS Mechanosensitive ion channel"/>
    <property type="match status" value="1"/>
</dbReference>
<dbReference type="OrthoDB" id="4638917at2"/>
<sequence length="299" mass="31834">MANSVVRAPRPTDVQSHTMTVHDIIHNSLIDRAVEHLPQIALTIVIAIVVSTILRRLIGRATNRAIKKNPTETRRDARLKTLASVGKSTVSIVVWAWATLTVLGTIGIDVRPLIASAGVAGVALGFGAQSLVKDFLTGIFMLVEDQYGVGDWIDVGDASGTVEHVSLRTTTIRDSDGTLWFVRNGEITRVGNFSREYAIARVEIPLSLSTDISAASQTILDAATAAAGDQLKGKIIGSPTLDGVSTVSTDHLTIRVKATTKPGAQWEVQRGLMGAIMPALEAAELKTPYPHGIGITGVY</sequence>
<dbReference type="SUPFAM" id="SSF82689">
    <property type="entry name" value="Mechanosensitive channel protein MscS (YggB), C-terminal domain"/>
    <property type="match status" value="1"/>
</dbReference>
<dbReference type="eggNOG" id="COG0668">
    <property type="taxonomic scope" value="Bacteria"/>
</dbReference>
<dbReference type="KEGG" id="caz:CARG_07660"/>
<evidence type="ECO:0000256" key="6">
    <source>
        <dbReference type="ARBA" id="ARBA00023136"/>
    </source>
</evidence>
<dbReference type="Gene3D" id="1.10.287.1260">
    <property type="match status" value="1"/>
</dbReference>
<feature type="transmembrane region" description="Helical" evidence="7">
    <location>
        <begin position="110"/>
        <end position="132"/>
    </location>
</feature>
<feature type="transmembrane region" description="Helical" evidence="7">
    <location>
        <begin position="37"/>
        <end position="58"/>
    </location>
</feature>